<evidence type="ECO:0000313" key="4">
    <source>
        <dbReference type="Proteomes" id="UP000831290"/>
    </source>
</evidence>
<dbReference type="PROSITE" id="PS50853">
    <property type="entry name" value="FN3"/>
    <property type="match status" value="1"/>
</dbReference>
<dbReference type="SUPFAM" id="SSF49265">
    <property type="entry name" value="Fibronectin type III"/>
    <property type="match status" value="1"/>
</dbReference>
<sequence>MRTNLLNCIVALLLFYGNLFSQTYPVTIVAQTIPPSPVYFSSYSDAHTLNSPLRVQLILNDISIANLPVRLKIYFEGNGINFQGNDEVFGASPLFLEGGIPLTLTNAELAPYFNLQNITGINANRYAQPIAEGTGQFCFEVYDVFTGNRLSQKTCASAYIFRNDPPIPVLPYKDETIDVQNPQNILFQWTPRHINVSNVEYELSIVEIWDEYVNPQAAFFSLPPVYQVTTRNTSYLLGPADPLLLPNKKYAWRVQAKAMAGAEHIGVFNNNGYSEIFWFSHSQSCEPPPNINSEVKGTRQANITWDDFSTDIPEYLVRYRERSSPNGGDGQEAQWFYARSNTNWVTLWDLRPGTPYEYQVSRKCEIIQSDYSPVKTFTTFIAEDASNLDNCGISPDINISNTEPLESLLVNDVFKAGGFPVKVLEVNGGNGRFSGAGYVTMPYLNNIKVAVEFTNILINTDKDLIEGMVITKYDPEWSGILDTDTVIDEIEALREIAKLILSTLGTFTGTPEQIATLEEQSQQQASHVQQLLDNPGVSPEVKEELSASLAEYQSAQSDLTGKATSGGPNPDGYDTSPQVNAFNQLQESIEKATKEVEGTANTTSFDFEVSQSLDEIYKEEKLSMDVLPTDSSRQIFDYEGILSSEFESYLAALNPGGIYKVKVYTYNSQSEILTAIESIVPAEDEILIFVQKREDKALIKLSLGTSVNKALIEKNISKEEIVDIINEASPRTLKTSVLFHEIEVSMASYALVREAQAYDGNIMALLAIKLLEKGIQGIESFKLSQEYWNPETSGYKPLFGQSKIENAFICGVYNGLIDEAKAIPELGSLLIKISTSEENQKRLKEDIDKLLEAGILNTLIEGFINKYQGQNNATVSYHIGKDVVFLATFFVSFTTATKAGKVTGFVTLMNPFEEAFNLLKTISRAGLSVTRAGQNIIIHIGNDIARFIAKVDVNNIFRDIKWIKSGETLQIIENVKYIDELGDEAFGTLAIIKNGDEVGVKGVSEAGSWITYIGKSIDDLVEAPIGYQFYTRKEQTFIRRINVSDPTTPQLTVRYGKIVRAEGKVLTNADEIKLLLKTDANKAFFWSGRTSNSIGVMNMALEIAQGKGGTTLEGILEKYKIVMPEWNDNIPSVVKLWEDVSALYANQVSGEIRVVLGKNLRSGSIWETVELPRLKQNPKVTKIYAIDPETKIEILLWTK</sequence>
<feature type="compositionally biased region" description="Polar residues" evidence="1">
    <location>
        <begin position="556"/>
        <end position="567"/>
    </location>
</feature>
<dbReference type="AlphaFoldDB" id="A0A9E6ZLX0"/>
<keyword evidence="4" id="KW-1185">Reference proteome</keyword>
<dbReference type="EMBL" id="CP094358">
    <property type="protein sequence ID" value="UOB17059.1"/>
    <property type="molecule type" value="Genomic_DNA"/>
</dbReference>
<evidence type="ECO:0000313" key="3">
    <source>
        <dbReference type="EMBL" id="UOB17059.1"/>
    </source>
</evidence>
<dbReference type="CDD" id="cd00063">
    <property type="entry name" value="FN3"/>
    <property type="match status" value="1"/>
</dbReference>
<dbReference type="InterPro" id="IPR003961">
    <property type="entry name" value="FN3_dom"/>
</dbReference>
<gene>
    <name evidence="3" type="ORF">MQE35_15125</name>
</gene>
<accession>A0A9E6ZLX0</accession>
<dbReference type="Pfam" id="PF00041">
    <property type="entry name" value="fn3"/>
    <property type="match status" value="1"/>
</dbReference>
<dbReference type="SUPFAM" id="SSF52309">
    <property type="entry name" value="N-(deoxy)ribosyltransferase-like"/>
    <property type="match status" value="1"/>
</dbReference>
<proteinExistence type="predicted"/>
<feature type="domain" description="Fibronectin type-III" evidence="2">
    <location>
        <begin position="287"/>
        <end position="384"/>
    </location>
</feature>
<name>A0A9E6ZLX0_9FLAO</name>
<feature type="region of interest" description="Disordered" evidence="1">
    <location>
        <begin position="556"/>
        <end position="576"/>
    </location>
</feature>
<organism evidence="3 4">
    <name type="scientific">Abyssalbus ytuae</name>
    <dbReference type="NCBI Taxonomy" id="2926907"/>
    <lineage>
        <taxon>Bacteria</taxon>
        <taxon>Pseudomonadati</taxon>
        <taxon>Bacteroidota</taxon>
        <taxon>Flavobacteriia</taxon>
        <taxon>Flavobacteriales</taxon>
        <taxon>Flavobacteriaceae</taxon>
        <taxon>Abyssalbus</taxon>
    </lineage>
</organism>
<protein>
    <submittedName>
        <fullName evidence="3">Fibronectin type III domain-containing protein</fullName>
    </submittedName>
</protein>
<reference evidence="3" key="1">
    <citation type="submission" date="2022-03" db="EMBL/GenBank/DDBJ databases">
        <title>Description of Abyssus ytuae gen. nov., sp. nov., a novel member of the family Flavobacteriaceae isolated from the sediment of Mariana Trench.</title>
        <authorList>
            <person name="Zhang J."/>
            <person name="Xu X."/>
        </authorList>
    </citation>
    <scope>NUCLEOTIDE SEQUENCE</scope>
    <source>
        <strain evidence="3">MT3330</strain>
    </source>
</reference>
<dbReference type="Proteomes" id="UP000831290">
    <property type="component" value="Chromosome"/>
</dbReference>
<evidence type="ECO:0000256" key="1">
    <source>
        <dbReference type="SAM" id="MobiDB-lite"/>
    </source>
</evidence>
<dbReference type="Gene3D" id="2.60.40.10">
    <property type="entry name" value="Immunoglobulins"/>
    <property type="match status" value="1"/>
</dbReference>
<dbReference type="RefSeq" id="WP_255842325.1">
    <property type="nucleotide sequence ID" value="NZ_CP094358.1"/>
</dbReference>
<dbReference type="KEGG" id="fbm:MQE35_15125"/>
<dbReference type="InterPro" id="IPR013783">
    <property type="entry name" value="Ig-like_fold"/>
</dbReference>
<dbReference type="InterPro" id="IPR036116">
    <property type="entry name" value="FN3_sf"/>
</dbReference>
<evidence type="ECO:0000259" key="2">
    <source>
        <dbReference type="PROSITE" id="PS50853"/>
    </source>
</evidence>